<evidence type="ECO:0000313" key="1">
    <source>
        <dbReference type="EMBL" id="KAF5670486.1"/>
    </source>
</evidence>
<organism evidence="1 2">
    <name type="scientific">Fusarium heterosporum</name>
    <dbReference type="NCBI Taxonomy" id="42747"/>
    <lineage>
        <taxon>Eukaryota</taxon>
        <taxon>Fungi</taxon>
        <taxon>Dikarya</taxon>
        <taxon>Ascomycota</taxon>
        <taxon>Pezizomycotina</taxon>
        <taxon>Sordariomycetes</taxon>
        <taxon>Hypocreomycetidae</taxon>
        <taxon>Hypocreales</taxon>
        <taxon>Nectriaceae</taxon>
        <taxon>Fusarium</taxon>
        <taxon>Fusarium heterosporum species complex</taxon>
    </lineage>
</organism>
<keyword evidence="2" id="KW-1185">Reference proteome</keyword>
<accession>A0A8H5WSG1</accession>
<proteinExistence type="predicted"/>
<sequence length="238" mass="27715">MDPNQPVRVGWKRAAWLELRRMPLEESRRLQLPSSVEKLRFDMMSHAYALLEKHNLLYEDEIGCKNEVRQEMRQESMAPNTPQPTLIMLAYWSPENGVAYKNVVKEMVEWLDDKTREDPQRMYVEITAVENVMTIYYGIVSDRVLLDAWGSTSVSIQNILESFWATRGSFTCLALQKYGIDPEVNANPPTVYISMDYDSDETGWPDVATRIKELLNRQGWNHVHVHMEHNLGMTSEFD</sequence>
<dbReference type="AlphaFoldDB" id="A0A8H5WSG1"/>
<dbReference type="EMBL" id="JAAGWQ010000075">
    <property type="protein sequence ID" value="KAF5670486.1"/>
    <property type="molecule type" value="Genomic_DNA"/>
</dbReference>
<protein>
    <submittedName>
        <fullName evidence="1">Uncharacterized protein</fullName>
    </submittedName>
</protein>
<evidence type="ECO:0000313" key="2">
    <source>
        <dbReference type="Proteomes" id="UP000567885"/>
    </source>
</evidence>
<dbReference type="Proteomes" id="UP000567885">
    <property type="component" value="Unassembled WGS sequence"/>
</dbReference>
<reference evidence="1 2" key="1">
    <citation type="submission" date="2020-05" db="EMBL/GenBank/DDBJ databases">
        <title>Identification and distribution of gene clusters putatively required for synthesis of sphingolipid metabolism inhibitors in phylogenetically diverse species of the filamentous fungus Fusarium.</title>
        <authorList>
            <person name="Kim H.-S."/>
            <person name="Busman M."/>
            <person name="Brown D.W."/>
            <person name="Divon H."/>
            <person name="Uhlig S."/>
            <person name="Proctor R.H."/>
        </authorList>
    </citation>
    <scope>NUCLEOTIDE SEQUENCE [LARGE SCALE GENOMIC DNA]</scope>
    <source>
        <strain evidence="1 2">NRRL 20693</strain>
    </source>
</reference>
<comment type="caution">
    <text evidence="1">The sequence shown here is derived from an EMBL/GenBank/DDBJ whole genome shotgun (WGS) entry which is preliminary data.</text>
</comment>
<gene>
    <name evidence="1" type="ORF">FHETE_4393</name>
</gene>
<dbReference type="OrthoDB" id="5424209at2759"/>
<name>A0A8H5WSG1_FUSHE</name>